<keyword evidence="3" id="KW-0597">Phosphoprotein</keyword>
<dbReference type="Pfam" id="PF02518">
    <property type="entry name" value="HATPase_c"/>
    <property type="match status" value="1"/>
</dbReference>
<dbReference type="Proteomes" id="UP000184171">
    <property type="component" value="Unassembled WGS sequence"/>
</dbReference>
<evidence type="ECO:0000256" key="3">
    <source>
        <dbReference type="ARBA" id="ARBA00022553"/>
    </source>
</evidence>
<dbReference type="PRINTS" id="PR00344">
    <property type="entry name" value="BCTRLSENSOR"/>
</dbReference>
<dbReference type="InterPro" id="IPR052340">
    <property type="entry name" value="RNase_Y/CdgJ"/>
</dbReference>
<dbReference type="PROSITE" id="PS51833">
    <property type="entry name" value="HDOD"/>
    <property type="match status" value="1"/>
</dbReference>
<reference evidence="6 7" key="1">
    <citation type="submission" date="2016-11" db="EMBL/GenBank/DDBJ databases">
        <authorList>
            <person name="Jaros S."/>
            <person name="Januszkiewicz K."/>
            <person name="Wedrychowicz H."/>
        </authorList>
    </citation>
    <scope>NUCLEOTIDE SEQUENCE [LARGE SCALE GENOMIC DNA]</scope>
    <source>
        <strain evidence="6 7">DSM 5091</strain>
    </source>
</reference>
<dbReference type="EMBL" id="FQZT01000021">
    <property type="protein sequence ID" value="SHJ87198.1"/>
    <property type="molecule type" value="Genomic_DNA"/>
</dbReference>
<dbReference type="Gene3D" id="1.10.3210.10">
    <property type="entry name" value="Hypothetical protein af1432"/>
    <property type="match status" value="1"/>
</dbReference>
<dbReference type="Gene3D" id="3.30.565.10">
    <property type="entry name" value="Histidine kinase-like ATPase, C-terminal domain"/>
    <property type="match status" value="1"/>
</dbReference>
<dbReference type="SUPFAM" id="SSF55874">
    <property type="entry name" value="ATPase domain of HSP90 chaperone/DNA topoisomerase II/histidine kinase"/>
    <property type="match status" value="1"/>
</dbReference>
<dbReference type="InterPro" id="IPR003594">
    <property type="entry name" value="HATPase_dom"/>
</dbReference>
<dbReference type="STRING" id="1122189.SAMN02745165_03410"/>
<dbReference type="EC" id="2.7.13.3" evidence="2"/>
<dbReference type="InterPro" id="IPR005467">
    <property type="entry name" value="His_kinase_dom"/>
</dbReference>
<comment type="catalytic activity">
    <reaction evidence="1">
        <text>ATP + protein L-histidine = ADP + protein N-phospho-L-histidine.</text>
        <dbReference type="EC" id="2.7.13.3"/>
    </reaction>
</comment>
<feature type="domain" description="HDOD" evidence="5">
    <location>
        <begin position="27"/>
        <end position="222"/>
    </location>
</feature>
<dbReference type="PANTHER" id="PTHR33525:SF4">
    <property type="entry name" value="CYCLIC DI-GMP PHOSPHODIESTERASE CDGJ"/>
    <property type="match status" value="1"/>
</dbReference>
<dbReference type="AlphaFoldDB" id="A0A1M6MUK8"/>
<dbReference type="SMART" id="SM00387">
    <property type="entry name" value="HATPase_c"/>
    <property type="match status" value="1"/>
</dbReference>
<organism evidence="6 7">
    <name type="scientific">Malonomonas rubra DSM 5091</name>
    <dbReference type="NCBI Taxonomy" id="1122189"/>
    <lineage>
        <taxon>Bacteria</taxon>
        <taxon>Pseudomonadati</taxon>
        <taxon>Thermodesulfobacteriota</taxon>
        <taxon>Desulfuromonadia</taxon>
        <taxon>Desulfuromonadales</taxon>
        <taxon>Geopsychrobacteraceae</taxon>
        <taxon>Malonomonas</taxon>
    </lineage>
</organism>
<dbReference type="InterPro" id="IPR013976">
    <property type="entry name" value="HDOD"/>
</dbReference>
<keyword evidence="7" id="KW-1185">Reference proteome</keyword>
<dbReference type="GO" id="GO:0000155">
    <property type="term" value="F:phosphorelay sensor kinase activity"/>
    <property type="evidence" value="ECO:0007669"/>
    <property type="project" value="InterPro"/>
</dbReference>
<dbReference type="InterPro" id="IPR036890">
    <property type="entry name" value="HATPase_C_sf"/>
</dbReference>
<evidence type="ECO:0000256" key="2">
    <source>
        <dbReference type="ARBA" id="ARBA00012438"/>
    </source>
</evidence>
<dbReference type="SUPFAM" id="SSF109604">
    <property type="entry name" value="HD-domain/PDEase-like"/>
    <property type="match status" value="1"/>
</dbReference>
<dbReference type="Gene3D" id="1.10.287.130">
    <property type="match status" value="1"/>
</dbReference>
<protein>
    <recommendedName>
        <fullName evidence="2">histidine kinase</fullName>
        <ecNumber evidence="2">2.7.13.3</ecNumber>
    </recommendedName>
</protein>
<accession>A0A1M6MUK8</accession>
<dbReference type="InterPro" id="IPR003661">
    <property type="entry name" value="HisK_dim/P_dom"/>
</dbReference>
<evidence type="ECO:0000313" key="7">
    <source>
        <dbReference type="Proteomes" id="UP000184171"/>
    </source>
</evidence>
<dbReference type="CDD" id="cd00082">
    <property type="entry name" value="HisKA"/>
    <property type="match status" value="1"/>
</dbReference>
<name>A0A1M6MUK8_MALRU</name>
<dbReference type="PANTHER" id="PTHR33525">
    <property type="match status" value="1"/>
</dbReference>
<evidence type="ECO:0000256" key="1">
    <source>
        <dbReference type="ARBA" id="ARBA00000085"/>
    </source>
</evidence>
<sequence length="708" mass="79376">MLNNHERLMIDMQRIYLKDRSFAVDNLPSEAGLLVELLDLCSNDDAGFEQYTQAIKKDAGLTSQFLKLANSPLYRQWNELTDLKRMLVVLGLKNIRKIIITSAVQNFFSKLAKSKDPQQYQLWLRSLLCAHLAEQIARKIGYPKTEEAYLAGLLHQVGILLLLINYKENYQQILEHYENGRDFCELEQTNYGIDHCEVGATLIESWQLDSLISDAIQFQHSDTEQLLNSPTLLKIVSVASALSSPPDTDVAEEDITKAGDLLQLLPDICLECLAMALDDTKQVLAQLGFPGVHFNEEDSPEAVMQARDQKADELAERIKNIALTHCFLNGESKDISSLVKELRINLDLLFNLKQICFFSLTPDGSRLVADNDLKLAKLDEIAFNLSDKNSVLVKSFNQGQTLDSMKQQGSIIDRQLTRILGAECACFLPVSGKTEKAGVLAIGSSRKELPGLKEKLPLLELLLIEIGKKYLEFNAAEPDEENISMTEFNKIVHEVKNPLTIINNYLYILGRKLEEDHPALEEIDFIKEEMERVGVILANARERQQQPGGAQQVDLNKLIHELNDFFGNSLYNAKEIEPQLHLDLQLPVLQLPENSLKQVIINIVKNAVEAMQEKGSISISTRDNCFQNGNRFVELSIRDNGPGIPDHVLQNLFRPVESTKKGHSGLGLSIVADLIKEMSGTISCYSSQGAGTEFKILLPRLIESLPAD</sequence>
<proteinExistence type="predicted"/>
<feature type="domain" description="Histidine kinase" evidence="4">
    <location>
        <begin position="490"/>
        <end position="702"/>
    </location>
</feature>
<gene>
    <name evidence="6" type="ORF">SAMN02745165_03410</name>
</gene>
<evidence type="ECO:0000259" key="5">
    <source>
        <dbReference type="PROSITE" id="PS51833"/>
    </source>
</evidence>
<dbReference type="PROSITE" id="PS50109">
    <property type="entry name" value="HIS_KIN"/>
    <property type="match status" value="1"/>
</dbReference>
<dbReference type="Pfam" id="PF08668">
    <property type="entry name" value="HDOD"/>
    <property type="match status" value="1"/>
</dbReference>
<evidence type="ECO:0000259" key="4">
    <source>
        <dbReference type="PROSITE" id="PS50109"/>
    </source>
</evidence>
<evidence type="ECO:0000313" key="6">
    <source>
        <dbReference type="EMBL" id="SHJ87198.1"/>
    </source>
</evidence>
<dbReference type="InterPro" id="IPR004358">
    <property type="entry name" value="Sig_transdc_His_kin-like_C"/>
</dbReference>